<proteinExistence type="inferred from homology"/>
<dbReference type="InterPro" id="IPR002781">
    <property type="entry name" value="TM_pro_TauE-like"/>
</dbReference>
<keyword evidence="6 8" id="KW-1133">Transmembrane helix</keyword>
<evidence type="ECO:0000256" key="4">
    <source>
        <dbReference type="ARBA" id="ARBA00022475"/>
    </source>
</evidence>
<keyword evidence="7 8" id="KW-0472">Membrane</keyword>
<evidence type="ECO:0000256" key="6">
    <source>
        <dbReference type="ARBA" id="ARBA00022989"/>
    </source>
</evidence>
<accession>A0ABX6YN90</accession>
<evidence type="ECO:0000256" key="5">
    <source>
        <dbReference type="ARBA" id="ARBA00022692"/>
    </source>
</evidence>
<dbReference type="Proteomes" id="UP000662814">
    <property type="component" value="Chromosome"/>
</dbReference>
<organism evidence="9 10">
    <name type="scientific">Paramicrobacterium chengjingii</name>
    <dbReference type="NCBI Taxonomy" id="2769067"/>
    <lineage>
        <taxon>Bacteria</taxon>
        <taxon>Bacillati</taxon>
        <taxon>Actinomycetota</taxon>
        <taxon>Actinomycetes</taxon>
        <taxon>Micrococcales</taxon>
        <taxon>Microbacteriaceae</taxon>
        <taxon>Paramicrobacterium</taxon>
    </lineage>
</organism>
<evidence type="ECO:0000256" key="8">
    <source>
        <dbReference type="RuleBase" id="RU363041"/>
    </source>
</evidence>
<evidence type="ECO:0000256" key="3">
    <source>
        <dbReference type="ARBA" id="ARBA00022448"/>
    </source>
</evidence>
<gene>
    <name evidence="9" type="ORF">HCR76_05100</name>
</gene>
<reference evidence="9 10" key="1">
    <citation type="submission" date="2020-12" db="EMBL/GenBank/DDBJ databases">
        <title>Microbacterium sp. HY060.</title>
        <authorList>
            <person name="Zhou J."/>
        </authorList>
    </citation>
    <scope>NUCLEOTIDE SEQUENCE [LARGE SCALE GENOMIC DNA]</scope>
    <source>
        <strain evidence="9 10">HY60</strain>
    </source>
</reference>
<evidence type="ECO:0000313" key="10">
    <source>
        <dbReference type="Proteomes" id="UP000662814"/>
    </source>
</evidence>
<feature type="transmembrane region" description="Helical" evidence="8">
    <location>
        <begin position="32"/>
        <end position="58"/>
    </location>
</feature>
<keyword evidence="10" id="KW-1185">Reference proteome</keyword>
<dbReference type="EMBL" id="CP061169">
    <property type="protein sequence ID" value="QPZ40197.1"/>
    <property type="molecule type" value="Genomic_DNA"/>
</dbReference>
<sequence length="246" mass="25002">MTTAIVAGAAILIGTILQRLSGTGVGLVVAPILTVLLGPVAGILVTNATTVLSGVLLLLSMRRAIEWKRYLAFLPGIIVGAVCAAFVVRAAPASWLQILIGAIVLAALATTFGLPRMPIIRSKALGPVTGAIGAFFNTTAGVAAPVMVINAKLSGWNQKAFAATMQPTFMTMGIVSVVTKLSLGASSIAELPPLWMFAPVVVIVLAGIVIGGLLSRRVSSRSARNTAITLAAIGGAAALIRGVMAL</sequence>
<feature type="transmembrane region" description="Helical" evidence="8">
    <location>
        <begin position="70"/>
        <end position="88"/>
    </location>
</feature>
<dbReference type="Pfam" id="PF01925">
    <property type="entry name" value="TauE"/>
    <property type="match status" value="1"/>
</dbReference>
<keyword evidence="5 8" id="KW-0812">Transmembrane</keyword>
<feature type="transmembrane region" description="Helical" evidence="8">
    <location>
        <begin position="226"/>
        <end position="244"/>
    </location>
</feature>
<protein>
    <recommendedName>
        <fullName evidence="8">Probable membrane transporter protein</fullName>
    </recommendedName>
</protein>
<evidence type="ECO:0000256" key="2">
    <source>
        <dbReference type="ARBA" id="ARBA00009142"/>
    </source>
</evidence>
<evidence type="ECO:0000256" key="1">
    <source>
        <dbReference type="ARBA" id="ARBA00004651"/>
    </source>
</evidence>
<feature type="transmembrane region" description="Helical" evidence="8">
    <location>
        <begin position="194"/>
        <end position="214"/>
    </location>
</feature>
<comment type="similarity">
    <text evidence="2 8">Belongs to the 4-toluene sulfonate uptake permease (TSUP) (TC 2.A.102) family.</text>
</comment>
<keyword evidence="3" id="KW-0813">Transport</keyword>
<dbReference type="InterPro" id="IPR052017">
    <property type="entry name" value="TSUP"/>
</dbReference>
<comment type="subcellular location">
    <subcellularLocation>
        <location evidence="1 8">Cell membrane</location>
        <topology evidence="1 8">Multi-pass membrane protein</topology>
    </subcellularLocation>
</comment>
<evidence type="ECO:0000313" key="9">
    <source>
        <dbReference type="EMBL" id="QPZ40197.1"/>
    </source>
</evidence>
<name>A0ABX6YN90_9MICO</name>
<dbReference type="PANTHER" id="PTHR30269:SF37">
    <property type="entry name" value="MEMBRANE TRANSPORTER PROTEIN"/>
    <property type="match status" value="1"/>
</dbReference>
<keyword evidence="4 8" id="KW-1003">Cell membrane</keyword>
<dbReference type="PANTHER" id="PTHR30269">
    <property type="entry name" value="TRANSMEMBRANE PROTEIN YFCA"/>
    <property type="match status" value="1"/>
</dbReference>
<evidence type="ECO:0000256" key="7">
    <source>
        <dbReference type="ARBA" id="ARBA00023136"/>
    </source>
</evidence>
<feature type="transmembrane region" description="Helical" evidence="8">
    <location>
        <begin position="94"/>
        <end position="114"/>
    </location>
</feature>